<proteinExistence type="predicted"/>
<dbReference type="Pfam" id="PF12079">
    <property type="entry name" value="DUF3558"/>
    <property type="match status" value="1"/>
</dbReference>
<dbReference type="PROSITE" id="PS51257">
    <property type="entry name" value="PROKAR_LIPOPROTEIN"/>
    <property type="match status" value="1"/>
</dbReference>
<dbReference type="Proteomes" id="UP000715441">
    <property type="component" value="Unassembled WGS sequence"/>
</dbReference>
<sequence length="215" mass="21960">MTRRFGVFFALVCASAGLLTACAGGKVGGTPSPTTGAMQASSGAAPSSGTGAADVPQVQTPLPATALDGSPCDSALTTEQVVSFIGSPKAPDRQDDFDTGPACTWFSADGVSGQIGVYYETKIGGGMNVIYRNLKPKSGRWEPTTLQGYPAVAGTFKGEDQSITGRCDVTVGIRDDLVFAVGLTLGDNARKRGVDSCEGAKDVANTVLTNLKGRA</sequence>
<evidence type="ECO:0000256" key="2">
    <source>
        <dbReference type="SAM" id="SignalP"/>
    </source>
</evidence>
<evidence type="ECO:0000313" key="3">
    <source>
        <dbReference type="EMBL" id="NKQ58147.1"/>
    </source>
</evidence>
<dbReference type="InterPro" id="IPR024520">
    <property type="entry name" value="DUF3558"/>
</dbReference>
<dbReference type="RefSeq" id="WP_168521698.1">
    <property type="nucleotide sequence ID" value="NZ_JAAXLS010000049.1"/>
</dbReference>
<organism evidence="3 4">
    <name type="scientific">Amycolatopsis acididurans</name>
    <dbReference type="NCBI Taxonomy" id="2724524"/>
    <lineage>
        <taxon>Bacteria</taxon>
        <taxon>Bacillati</taxon>
        <taxon>Actinomycetota</taxon>
        <taxon>Actinomycetes</taxon>
        <taxon>Pseudonocardiales</taxon>
        <taxon>Pseudonocardiaceae</taxon>
        <taxon>Amycolatopsis</taxon>
    </lineage>
</organism>
<evidence type="ECO:0000313" key="4">
    <source>
        <dbReference type="Proteomes" id="UP000715441"/>
    </source>
</evidence>
<evidence type="ECO:0000256" key="1">
    <source>
        <dbReference type="SAM" id="MobiDB-lite"/>
    </source>
</evidence>
<comment type="caution">
    <text evidence="3">The sequence shown here is derived from an EMBL/GenBank/DDBJ whole genome shotgun (WGS) entry which is preliminary data.</text>
</comment>
<gene>
    <name evidence="3" type="ORF">HFP15_35340</name>
</gene>
<reference evidence="3 4" key="1">
    <citation type="submission" date="2020-04" db="EMBL/GenBank/DDBJ databases">
        <title>Novel species.</title>
        <authorList>
            <person name="Teo W.F.A."/>
            <person name="Lipun K."/>
            <person name="Srisuk N."/>
            <person name="Duangmal K."/>
        </authorList>
    </citation>
    <scope>NUCLEOTIDE SEQUENCE [LARGE SCALE GENOMIC DNA]</scope>
    <source>
        <strain evidence="3 4">K13G38</strain>
    </source>
</reference>
<keyword evidence="2" id="KW-0732">Signal</keyword>
<feature type="region of interest" description="Disordered" evidence="1">
    <location>
        <begin position="33"/>
        <end position="56"/>
    </location>
</feature>
<protein>
    <submittedName>
        <fullName evidence="3">DUF3558 domain-containing protein</fullName>
    </submittedName>
</protein>
<dbReference type="EMBL" id="JAAXLS010000049">
    <property type="protein sequence ID" value="NKQ58147.1"/>
    <property type="molecule type" value="Genomic_DNA"/>
</dbReference>
<feature type="signal peptide" evidence="2">
    <location>
        <begin position="1"/>
        <end position="23"/>
    </location>
</feature>
<feature type="chain" id="PRO_5046443121" evidence="2">
    <location>
        <begin position="24"/>
        <end position="215"/>
    </location>
</feature>
<keyword evidence="4" id="KW-1185">Reference proteome</keyword>
<name>A0ABX1JIS4_9PSEU</name>
<accession>A0ABX1JIS4</accession>
<feature type="compositionally biased region" description="Low complexity" evidence="1">
    <location>
        <begin position="36"/>
        <end position="53"/>
    </location>
</feature>